<dbReference type="Proteomes" id="UP000327013">
    <property type="component" value="Unassembled WGS sequence"/>
</dbReference>
<dbReference type="EMBL" id="VIBQ01000009">
    <property type="protein sequence ID" value="KAB8336751.1"/>
    <property type="molecule type" value="Genomic_DNA"/>
</dbReference>
<evidence type="ECO:0000313" key="1">
    <source>
        <dbReference type="EMBL" id="KAB8336751.1"/>
    </source>
</evidence>
<evidence type="ECO:0000313" key="2">
    <source>
        <dbReference type="Proteomes" id="UP000327013"/>
    </source>
</evidence>
<comment type="caution">
    <text evidence="1">The sequence shown here is derived from an EMBL/GenBank/DDBJ whole genome shotgun (WGS) entry which is preliminary data.</text>
</comment>
<proteinExistence type="predicted"/>
<dbReference type="AlphaFoldDB" id="A0A5N6KNB3"/>
<sequence length="79" mass="9455">MKRLRRSKISMRTWVAQDRMKLTDVGMPRLKMKYDETITSLQDRKTLTLSSSRLPWKKQRATLFTHKTIAMQQERNLTS</sequence>
<organism evidence="1 2">
    <name type="scientific">Carpinus fangiana</name>
    <dbReference type="NCBI Taxonomy" id="176857"/>
    <lineage>
        <taxon>Eukaryota</taxon>
        <taxon>Viridiplantae</taxon>
        <taxon>Streptophyta</taxon>
        <taxon>Embryophyta</taxon>
        <taxon>Tracheophyta</taxon>
        <taxon>Spermatophyta</taxon>
        <taxon>Magnoliopsida</taxon>
        <taxon>eudicotyledons</taxon>
        <taxon>Gunneridae</taxon>
        <taxon>Pentapetalae</taxon>
        <taxon>rosids</taxon>
        <taxon>fabids</taxon>
        <taxon>Fagales</taxon>
        <taxon>Betulaceae</taxon>
        <taxon>Carpinus</taxon>
    </lineage>
</organism>
<reference evidence="1 2" key="1">
    <citation type="submission" date="2019-06" db="EMBL/GenBank/DDBJ databases">
        <title>A chromosomal-level reference genome of Carpinus fangiana (Coryloideae, Betulaceae).</title>
        <authorList>
            <person name="Yang X."/>
            <person name="Wang Z."/>
            <person name="Zhang L."/>
            <person name="Hao G."/>
            <person name="Liu J."/>
            <person name="Yang Y."/>
        </authorList>
    </citation>
    <scope>NUCLEOTIDE SEQUENCE [LARGE SCALE GENOMIC DNA]</scope>
    <source>
        <strain evidence="1">Cfa_2016G</strain>
        <tissue evidence="1">Leaf</tissue>
    </source>
</reference>
<name>A0A5N6KNB3_9ROSI</name>
<protein>
    <submittedName>
        <fullName evidence="1">Uncharacterized protein</fullName>
    </submittedName>
</protein>
<gene>
    <name evidence="1" type="ORF">FH972_021060</name>
</gene>
<keyword evidence="2" id="KW-1185">Reference proteome</keyword>
<accession>A0A5N6KNB3</accession>